<dbReference type="SUPFAM" id="SSF46785">
    <property type="entry name" value="Winged helix' DNA-binding domain"/>
    <property type="match status" value="1"/>
</dbReference>
<dbReference type="OrthoDB" id="9803735at2"/>
<dbReference type="Gene3D" id="3.40.190.10">
    <property type="entry name" value="Periplasmic binding protein-like II"/>
    <property type="match status" value="2"/>
</dbReference>
<sequence>MELRHLKYFHTVASHLHFNNAAKELNISQPPLSKQIRQLEEELHVRLLNRTNRKVELTEAGVYFANSCKFILNLIEKEVETTKRINEGELGEVVLAFSGSVVYDLLPLVIKETKAEYPDIKLLVEQHTSSEQIEGLLNGNINVGMLVPPVNEEKLNILPIVEEGFVAVVPMNHHLSKMKKQLDVSKLANENFIMTPEQSGKGYFDSIISICKSEGFYPKIVQNAQEQQTIISLVAAELGVAIVPESSTRIINDDVAFLPIKQNYKKTTALAWHKESTSPGVRLFIKHIQNLIKEGILINKR</sequence>
<dbReference type="Proteomes" id="UP000199008">
    <property type="component" value="Unassembled WGS sequence"/>
</dbReference>
<keyword evidence="7" id="KW-1185">Reference proteome</keyword>
<dbReference type="GO" id="GO:0032993">
    <property type="term" value="C:protein-DNA complex"/>
    <property type="evidence" value="ECO:0007669"/>
    <property type="project" value="TreeGrafter"/>
</dbReference>
<evidence type="ECO:0000256" key="4">
    <source>
        <dbReference type="ARBA" id="ARBA00023163"/>
    </source>
</evidence>
<dbReference type="STRING" id="576118.SAMN05216216_1423"/>
<dbReference type="SUPFAM" id="SSF53850">
    <property type="entry name" value="Periplasmic binding protein-like II"/>
    <property type="match status" value="1"/>
</dbReference>
<keyword evidence="4" id="KW-0804">Transcription</keyword>
<proteinExistence type="inferred from homology"/>
<evidence type="ECO:0000256" key="1">
    <source>
        <dbReference type="ARBA" id="ARBA00009437"/>
    </source>
</evidence>
<evidence type="ECO:0000259" key="5">
    <source>
        <dbReference type="PROSITE" id="PS50931"/>
    </source>
</evidence>
<dbReference type="InterPro" id="IPR036390">
    <property type="entry name" value="WH_DNA-bd_sf"/>
</dbReference>
<keyword evidence="3" id="KW-0238">DNA-binding</keyword>
<name>A0A1G9J474_9BACL</name>
<dbReference type="PRINTS" id="PR00039">
    <property type="entry name" value="HTHLYSR"/>
</dbReference>
<gene>
    <name evidence="6" type="ORF">SAMN05216216_1423</name>
</gene>
<dbReference type="FunFam" id="1.10.10.10:FF:000001">
    <property type="entry name" value="LysR family transcriptional regulator"/>
    <property type="match status" value="1"/>
</dbReference>
<comment type="similarity">
    <text evidence="1">Belongs to the LysR transcriptional regulatory family.</text>
</comment>
<dbReference type="CDD" id="cd08414">
    <property type="entry name" value="PBP2_LTTR_aromatics_like"/>
    <property type="match status" value="1"/>
</dbReference>
<dbReference type="InterPro" id="IPR005119">
    <property type="entry name" value="LysR_subst-bd"/>
</dbReference>
<dbReference type="PANTHER" id="PTHR30346">
    <property type="entry name" value="TRANSCRIPTIONAL DUAL REGULATOR HCAR-RELATED"/>
    <property type="match status" value="1"/>
</dbReference>
<dbReference type="InterPro" id="IPR000847">
    <property type="entry name" value="LysR_HTH_N"/>
</dbReference>
<evidence type="ECO:0000313" key="6">
    <source>
        <dbReference type="EMBL" id="SDL32023.1"/>
    </source>
</evidence>
<dbReference type="EMBL" id="FNFY01000042">
    <property type="protein sequence ID" value="SDL32023.1"/>
    <property type="molecule type" value="Genomic_DNA"/>
</dbReference>
<dbReference type="PROSITE" id="PS50931">
    <property type="entry name" value="HTH_LYSR"/>
    <property type="match status" value="1"/>
</dbReference>
<accession>A0A1G9J474</accession>
<dbReference type="Pfam" id="PF03466">
    <property type="entry name" value="LysR_substrate"/>
    <property type="match status" value="1"/>
</dbReference>
<dbReference type="GO" id="GO:0003700">
    <property type="term" value="F:DNA-binding transcription factor activity"/>
    <property type="evidence" value="ECO:0007669"/>
    <property type="project" value="InterPro"/>
</dbReference>
<evidence type="ECO:0000256" key="2">
    <source>
        <dbReference type="ARBA" id="ARBA00023015"/>
    </source>
</evidence>
<dbReference type="RefSeq" id="WP_092988224.1">
    <property type="nucleotide sequence ID" value="NZ_FNFY01000042.1"/>
</dbReference>
<dbReference type="PANTHER" id="PTHR30346:SF0">
    <property type="entry name" value="HCA OPERON TRANSCRIPTIONAL ACTIVATOR HCAR"/>
    <property type="match status" value="1"/>
</dbReference>
<evidence type="ECO:0000313" key="7">
    <source>
        <dbReference type="Proteomes" id="UP000199008"/>
    </source>
</evidence>
<dbReference type="GO" id="GO:0003677">
    <property type="term" value="F:DNA binding"/>
    <property type="evidence" value="ECO:0007669"/>
    <property type="project" value="UniProtKB-KW"/>
</dbReference>
<reference evidence="7" key="1">
    <citation type="submission" date="2016-10" db="EMBL/GenBank/DDBJ databases">
        <authorList>
            <person name="Varghese N."/>
            <person name="Submissions S."/>
        </authorList>
    </citation>
    <scope>NUCLEOTIDE SEQUENCE [LARGE SCALE GENOMIC DNA]</scope>
    <source>
        <strain evidence="7">CGMCC 1.8895</strain>
    </source>
</reference>
<keyword evidence="2" id="KW-0805">Transcription regulation</keyword>
<organism evidence="6 7">
    <name type="scientific">Lacicoccus qingdaonensis</name>
    <dbReference type="NCBI Taxonomy" id="576118"/>
    <lineage>
        <taxon>Bacteria</taxon>
        <taxon>Bacillati</taxon>
        <taxon>Bacillota</taxon>
        <taxon>Bacilli</taxon>
        <taxon>Bacillales</taxon>
        <taxon>Salinicoccaceae</taxon>
        <taxon>Lacicoccus</taxon>
    </lineage>
</organism>
<dbReference type="InterPro" id="IPR036388">
    <property type="entry name" value="WH-like_DNA-bd_sf"/>
</dbReference>
<feature type="domain" description="HTH lysR-type" evidence="5">
    <location>
        <begin position="1"/>
        <end position="58"/>
    </location>
</feature>
<evidence type="ECO:0000256" key="3">
    <source>
        <dbReference type="ARBA" id="ARBA00023125"/>
    </source>
</evidence>
<dbReference type="Gene3D" id="1.10.10.10">
    <property type="entry name" value="Winged helix-like DNA-binding domain superfamily/Winged helix DNA-binding domain"/>
    <property type="match status" value="1"/>
</dbReference>
<protein>
    <submittedName>
        <fullName evidence="6">Transcriptional regulator, LysR family</fullName>
    </submittedName>
</protein>
<dbReference type="AlphaFoldDB" id="A0A1G9J474"/>
<dbReference type="Pfam" id="PF00126">
    <property type="entry name" value="HTH_1"/>
    <property type="match status" value="1"/>
</dbReference>